<evidence type="ECO:0000259" key="14">
    <source>
        <dbReference type="Pfam" id="PF00593"/>
    </source>
</evidence>
<dbReference type="Pfam" id="PF00593">
    <property type="entry name" value="TonB_dep_Rec_b-barrel"/>
    <property type="match status" value="1"/>
</dbReference>
<evidence type="ECO:0000259" key="15">
    <source>
        <dbReference type="Pfam" id="PF07715"/>
    </source>
</evidence>
<dbReference type="Proteomes" id="UP001176468">
    <property type="component" value="Unassembled WGS sequence"/>
</dbReference>
<keyword evidence="4" id="KW-0410">Iron transport</keyword>
<evidence type="ECO:0000256" key="2">
    <source>
        <dbReference type="ARBA" id="ARBA00022448"/>
    </source>
</evidence>
<dbReference type="InterPro" id="IPR012910">
    <property type="entry name" value="Plug_dom"/>
</dbReference>
<evidence type="ECO:0000256" key="13">
    <source>
        <dbReference type="SAM" id="SignalP"/>
    </source>
</evidence>
<name>A0ABT8ZYF1_9SPHN</name>
<dbReference type="EMBL" id="JAUQSZ010000004">
    <property type="protein sequence ID" value="MDO7842313.1"/>
    <property type="molecule type" value="Genomic_DNA"/>
</dbReference>
<organism evidence="16 17">
    <name type="scientific">Sphingomonas immobilis</name>
    <dbReference type="NCBI Taxonomy" id="3063997"/>
    <lineage>
        <taxon>Bacteria</taxon>
        <taxon>Pseudomonadati</taxon>
        <taxon>Pseudomonadota</taxon>
        <taxon>Alphaproteobacteria</taxon>
        <taxon>Sphingomonadales</taxon>
        <taxon>Sphingomonadaceae</taxon>
        <taxon>Sphingomonas</taxon>
    </lineage>
</organism>
<keyword evidence="10 11" id="KW-0998">Cell outer membrane</keyword>
<comment type="subcellular location">
    <subcellularLocation>
        <location evidence="1 11">Cell outer membrane</location>
        <topology evidence="1 11">Multi-pass membrane protein</topology>
    </subcellularLocation>
</comment>
<dbReference type="InterPro" id="IPR000531">
    <property type="entry name" value="Beta-barrel_TonB"/>
</dbReference>
<dbReference type="InterPro" id="IPR036942">
    <property type="entry name" value="Beta-barrel_TonB_sf"/>
</dbReference>
<evidence type="ECO:0000256" key="6">
    <source>
        <dbReference type="ARBA" id="ARBA00023004"/>
    </source>
</evidence>
<keyword evidence="17" id="KW-1185">Reference proteome</keyword>
<evidence type="ECO:0000256" key="12">
    <source>
        <dbReference type="RuleBase" id="RU003357"/>
    </source>
</evidence>
<gene>
    <name evidence="16" type="ORF">Q5H94_08235</name>
</gene>
<dbReference type="SUPFAM" id="SSF56935">
    <property type="entry name" value="Porins"/>
    <property type="match status" value="1"/>
</dbReference>
<evidence type="ECO:0000256" key="8">
    <source>
        <dbReference type="ARBA" id="ARBA00023077"/>
    </source>
</evidence>
<dbReference type="PANTHER" id="PTHR32552:SF81">
    <property type="entry name" value="TONB-DEPENDENT OUTER MEMBRANE RECEPTOR"/>
    <property type="match status" value="1"/>
</dbReference>
<feature type="chain" id="PRO_5047099675" evidence="13">
    <location>
        <begin position="28"/>
        <end position="733"/>
    </location>
</feature>
<evidence type="ECO:0000256" key="1">
    <source>
        <dbReference type="ARBA" id="ARBA00004571"/>
    </source>
</evidence>
<keyword evidence="5 11" id="KW-0812">Transmembrane</keyword>
<keyword evidence="3 11" id="KW-1134">Transmembrane beta strand</keyword>
<feature type="signal peptide" evidence="13">
    <location>
        <begin position="1"/>
        <end position="27"/>
    </location>
</feature>
<comment type="caution">
    <text evidence="16">The sequence shown here is derived from an EMBL/GenBank/DDBJ whole genome shotgun (WGS) entry which is preliminary data.</text>
</comment>
<evidence type="ECO:0000313" key="17">
    <source>
        <dbReference type="Proteomes" id="UP001176468"/>
    </source>
</evidence>
<dbReference type="PANTHER" id="PTHR32552">
    <property type="entry name" value="FERRICHROME IRON RECEPTOR-RELATED"/>
    <property type="match status" value="1"/>
</dbReference>
<dbReference type="InterPro" id="IPR039426">
    <property type="entry name" value="TonB-dep_rcpt-like"/>
</dbReference>
<dbReference type="RefSeq" id="WP_304560779.1">
    <property type="nucleotide sequence ID" value="NZ_JAUQSZ010000004.1"/>
</dbReference>
<evidence type="ECO:0000256" key="4">
    <source>
        <dbReference type="ARBA" id="ARBA00022496"/>
    </source>
</evidence>
<comment type="similarity">
    <text evidence="11 12">Belongs to the TonB-dependent receptor family.</text>
</comment>
<keyword evidence="7" id="KW-0406">Ion transport</keyword>
<keyword evidence="8 12" id="KW-0798">TonB box</keyword>
<dbReference type="Pfam" id="PF07715">
    <property type="entry name" value="Plug"/>
    <property type="match status" value="1"/>
</dbReference>
<keyword evidence="6" id="KW-0408">Iron</keyword>
<dbReference type="PROSITE" id="PS52016">
    <property type="entry name" value="TONB_DEPENDENT_REC_3"/>
    <property type="match status" value="1"/>
</dbReference>
<keyword evidence="9 11" id="KW-0472">Membrane</keyword>
<feature type="domain" description="TonB-dependent receptor-like beta-barrel" evidence="14">
    <location>
        <begin position="280"/>
        <end position="699"/>
    </location>
</feature>
<dbReference type="CDD" id="cd01347">
    <property type="entry name" value="ligand_gated_channel"/>
    <property type="match status" value="1"/>
</dbReference>
<keyword evidence="16" id="KW-0675">Receptor</keyword>
<protein>
    <submittedName>
        <fullName evidence="16">TonB-dependent receptor</fullName>
    </submittedName>
</protein>
<keyword evidence="13" id="KW-0732">Signal</keyword>
<evidence type="ECO:0000256" key="9">
    <source>
        <dbReference type="ARBA" id="ARBA00023136"/>
    </source>
</evidence>
<evidence type="ECO:0000256" key="3">
    <source>
        <dbReference type="ARBA" id="ARBA00022452"/>
    </source>
</evidence>
<sequence>MGLHIASARRVAIAAVLLAGSSTQAFAQTTAQPETAPAPAAQPDVGDIVVTAQRREERLQDVPISISAFSAATLQNSGIQSSKELAQVVPGFNFAQSSFSPQPTIRGIGTRGVGAGDESVVPVYIDGVYQPFLASSVMELNNIDRIEVLRGPQGALLGRNSTGGAINIITTTPSAQEAFKASASYGNYDEVLLKGYATGGNDVIAADLAVLYKDDNGYLKNLQGGPNRGDTNGFSIRGKVRVRPTENLDLIFSVSHNTMRDSLATSAQPLNRNTTALVRNPAVLIPTGPFETSTNGGDSRFQQNAGSLTAIFHAGFADITAITGVDRSQLDILSDNDATAQPVSLQKVNYYSNSIVQELYASSTTGRLDWIVGGTYFQATAGNNPSQVITTSAAGVTTAATNIVSVVTTDSIAAYAQLTYHLTDALSITAAGRYTSEIRGFDITNLNLTTNNERFGRKRFSQFTPSGTIQYKFSDDANVYLKAGQGFKSGIFASSTFPSGSANPVPVNPETVTQYEIGGKFKMAPWLRGTIAAFYTDYSDLQVNVRNPVTLASDLQNAGAARLYGGEAELFANPVQGLNLRFGMSLLHGTYTSYPGAQVTTPILSAGGVPTGGNATVFIDATGKNIIRTPFITVSGGFDYAFDIGAGKITTAANVYYSGKQYWEASNRVVQPGYTLINGEVGWRPAGGHYKVAVWVQNLLDTAHQLYILSSASGDTQVFAKPRTYGVRVGVDF</sequence>
<evidence type="ECO:0000256" key="7">
    <source>
        <dbReference type="ARBA" id="ARBA00023065"/>
    </source>
</evidence>
<evidence type="ECO:0000256" key="10">
    <source>
        <dbReference type="ARBA" id="ARBA00023237"/>
    </source>
</evidence>
<proteinExistence type="inferred from homology"/>
<accession>A0ABT8ZYF1</accession>
<dbReference type="Gene3D" id="2.40.170.20">
    <property type="entry name" value="TonB-dependent receptor, beta-barrel domain"/>
    <property type="match status" value="1"/>
</dbReference>
<keyword evidence="2 11" id="KW-0813">Transport</keyword>
<feature type="domain" description="TonB-dependent receptor plug" evidence="15">
    <location>
        <begin position="59"/>
        <end position="165"/>
    </location>
</feature>
<evidence type="ECO:0000313" key="16">
    <source>
        <dbReference type="EMBL" id="MDO7842313.1"/>
    </source>
</evidence>
<evidence type="ECO:0000256" key="11">
    <source>
        <dbReference type="PROSITE-ProRule" id="PRU01360"/>
    </source>
</evidence>
<evidence type="ECO:0000256" key="5">
    <source>
        <dbReference type="ARBA" id="ARBA00022692"/>
    </source>
</evidence>
<reference evidence="16" key="1">
    <citation type="submission" date="2023-07" db="EMBL/GenBank/DDBJ databases">
        <authorList>
            <person name="Kim M.K."/>
        </authorList>
    </citation>
    <scope>NUCLEOTIDE SEQUENCE</scope>
    <source>
        <strain evidence="16">CA1-15</strain>
    </source>
</reference>